<reference evidence="1 2" key="1">
    <citation type="journal article" date="2015" name="Genome Biol. Evol.">
        <title>Comparative Genomics of a Bacterivorous Green Alga Reveals Evolutionary Causalities and Consequences of Phago-Mixotrophic Mode of Nutrition.</title>
        <authorList>
            <person name="Burns J.A."/>
            <person name="Paasch A."/>
            <person name="Narechania A."/>
            <person name="Kim E."/>
        </authorList>
    </citation>
    <scope>NUCLEOTIDE SEQUENCE [LARGE SCALE GENOMIC DNA]</scope>
    <source>
        <strain evidence="1 2">PLY_AMNH</strain>
    </source>
</reference>
<dbReference type="AlphaFoldDB" id="A0AAE0CGH0"/>
<dbReference type="Proteomes" id="UP001190700">
    <property type="component" value="Unassembled WGS sequence"/>
</dbReference>
<accession>A0AAE0CGH0</accession>
<sequence>GEEVPEPHGSLWTEVQRLHKAELRGQDESAKEGVVNVAGEALQEGDPRAQGRKRDMCEVEEYAVLKKARLHQLYPMSIQTAIKGVENVDGSQGALYKSMLQTLQQKGVVPATFASPGQYDQGAVGFIGGIYRYIGALAAVSLSHSSRADEGSGDEVSAAACRWEYRTLREVQL</sequence>
<comment type="caution">
    <text evidence="1">The sequence shown here is derived from an EMBL/GenBank/DDBJ whole genome shotgun (WGS) entry which is preliminary data.</text>
</comment>
<organism evidence="1 2">
    <name type="scientific">Cymbomonas tetramitiformis</name>
    <dbReference type="NCBI Taxonomy" id="36881"/>
    <lineage>
        <taxon>Eukaryota</taxon>
        <taxon>Viridiplantae</taxon>
        <taxon>Chlorophyta</taxon>
        <taxon>Pyramimonadophyceae</taxon>
        <taxon>Pyramimonadales</taxon>
        <taxon>Pyramimonadaceae</taxon>
        <taxon>Cymbomonas</taxon>
    </lineage>
</organism>
<dbReference type="EMBL" id="LGRX02023397">
    <property type="protein sequence ID" value="KAK3254576.1"/>
    <property type="molecule type" value="Genomic_DNA"/>
</dbReference>
<name>A0AAE0CGH0_9CHLO</name>
<proteinExistence type="predicted"/>
<feature type="non-terminal residue" evidence="1">
    <location>
        <position position="1"/>
    </location>
</feature>
<evidence type="ECO:0000313" key="2">
    <source>
        <dbReference type="Proteomes" id="UP001190700"/>
    </source>
</evidence>
<evidence type="ECO:0000313" key="1">
    <source>
        <dbReference type="EMBL" id="KAK3254576.1"/>
    </source>
</evidence>
<protein>
    <submittedName>
        <fullName evidence="1">Uncharacterized protein</fullName>
    </submittedName>
</protein>
<gene>
    <name evidence="1" type="ORF">CYMTET_36210</name>
</gene>
<keyword evidence="2" id="KW-1185">Reference proteome</keyword>